<dbReference type="SUPFAM" id="SSF53335">
    <property type="entry name" value="S-adenosyl-L-methionine-dependent methyltransferases"/>
    <property type="match status" value="1"/>
</dbReference>
<evidence type="ECO:0000259" key="1">
    <source>
        <dbReference type="Pfam" id="PF05050"/>
    </source>
</evidence>
<sequence length="242" mass="27558">MGQSHMIRLNVFESFPAHQYFEIIRDPYLKIIYAQFAEDALVADILFYDIQRPHGGFYVDVGAFHPRRQSNTQLLRHMSWRGMNIDANVDVINLFNQDRPDDINICTGVGPTEGELVYHMFDSTGMNTLSPETAEEWTRMGRKKTGTRVVPVKTINQILDENLPSGQSIDYMNIDLEGFDRAVVASLDLDRYRPSVISIEIHDIDILNLGNDPTVARLTQYGYKLAAIARVTYIFALKKQAA</sequence>
<protein>
    <recommendedName>
        <fullName evidence="1">Methyltransferase FkbM domain-containing protein</fullName>
    </recommendedName>
</protein>
<dbReference type="InterPro" id="IPR006342">
    <property type="entry name" value="FkbM_mtfrase"/>
</dbReference>
<name>A0A248JQI5_9PROT</name>
<dbReference type="Proteomes" id="UP000197153">
    <property type="component" value="Chromosome 1"/>
</dbReference>
<dbReference type="KEGG" id="nao:Y958_06460"/>
<accession>A0A248JQI5</accession>
<reference evidence="2 3" key="1">
    <citation type="submission" date="2017-06" db="EMBL/GenBank/DDBJ databases">
        <title>Complete genome sequence of Nitrospirillum amazonense strain CBAmC, an endophytic nitrogen-fixing and plant growth-promoting bacterium, isolated from sugarcane.</title>
        <authorList>
            <person name="Schwab S."/>
            <person name="dos Santos Teixeira K.R."/>
            <person name="Simoes Araujo J.L."/>
            <person name="Soares Vidal M."/>
            <person name="Borges de Freitas H.R."/>
            <person name="Rivello Crivelaro A.L."/>
            <person name="Bueno de Camargo Nunes A."/>
            <person name="dos Santos C.M."/>
            <person name="Palmeira da Silva Rosa D."/>
            <person name="da Silva Padilha D."/>
            <person name="da Silva E."/>
            <person name="Araujo Terra L."/>
            <person name="Soares Mendes V."/>
            <person name="Farinelli L."/>
            <person name="Magalhaes Cruz L."/>
            <person name="Baldani J.I."/>
        </authorList>
    </citation>
    <scope>NUCLEOTIDE SEQUENCE [LARGE SCALE GENOMIC DNA]</scope>
    <source>
        <strain evidence="2 3">CBAmC</strain>
    </source>
</reference>
<evidence type="ECO:0000313" key="2">
    <source>
        <dbReference type="EMBL" id="ASG20494.1"/>
    </source>
</evidence>
<dbReference type="AlphaFoldDB" id="A0A248JQI5"/>
<gene>
    <name evidence="2" type="ORF">Y958_06460</name>
</gene>
<organism evidence="2 3">
    <name type="scientific">Nitrospirillum viridazoti CBAmc</name>
    <dbReference type="NCBI Taxonomy" id="1441467"/>
    <lineage>
        <taxon>Bacteria</taxon>
        <taxon>Pseudomonadati</taxon>
        <taxon>Pseudomonadota</taxon>
        <taxon>Alphaproteobacteria</taxon>
        <taxon>Rhodospirillales</taxon>
        <taxon>Azospirillaceae</taxon>
        <taxon>Nitrospirillum</taxon>
        <taxon>Nitrospirillum viridazoti</taxon>
    </lineage>
</organism>
<dbReference type="Pfam" id="PF05050">
    <property type="entry name" value="Methyltransf_21"/>
    <property type="match status" value="1"/>
</dbReference>
<keyword evidence="3" id="KW-1185">Reference proteome</keyword>
<dbReference type="InterPro" id="IPR029063">
    <property type="entry name" value="SAM-dependent_MTases_sf"/>
</dbReference>
<feature type="domain" description="Methyltransferase FkbM" evidence="1">
    <location>
        <begin position="60"/>
        <end position="205"/>
    </location>
</feature>
<dbReference type="EMBL" id="CP022110">
    <property type="protein sequence ID" value="ASG20494.1"/>
    <property type="molecule type" value="Genomic_DNA"/>
</dbReference>
<evidence type="ECO:0000313" key="3">
    <source>
        <dbReference type="Proteomes" id="UP000197153"/>
    </source>
</evidence>
<proteinExistence type="predicted"/>
<dbReference type="Gene3D" id="3.40.50.150">
    <property type="entry name" value="Vaccinia Virus protein VP39"/>
    <property type="match status" value="1"/>
</dbReference>